<gene>
    <name evidence="2" type="ORF">COV34_00910</name>
</gene>
<feature type="transmembrane region" description="Helical" evidence="1">
    <location>
        <begin position="50"/>
        <end position="70"/>
    </location>
</feature>
<keyword evidence="1" id="KW-0472">Membrane</keyword>
<evidence type="ECO:0000256" key="1">
    <source>
        <dbReference type="SAM" id="Phobius"/>
    </source>
</evidence>
<name>A0A2H0QV54_9BACT</name>
<accession>A0A2H0QV54</accession>
<dbReference type="Proteomes" id="UP000231333">
    <property type="component" value="Unassembled WGS sequence"/>
</dbReference>
<keyword evidence="1" id="KW-0812">Transmembrane</keyword>
<dbReference type="AlphaFoldDB" id="A0A2H0QV54"/>
<protein>
    <submittedName>
        <fullName evidence="2">Uncharacterized protein</fullName>
    </submittedName>
</protein>
<organism evidence="2 3">
    <name type="scientific">Candidatus Zambryskibacteria bacterium CG10_big_fil_rev_8_21_14_0_10_42_12</name>
    <dbReference type="NCBI Taxonomy" id="1975115"/>
    <lineage>
        <taxon>Bacteria</taxon>
        <taxon>Candidatus Zambryskiibacteriota</taxon>
    </lineage>
</organism>
<sequence>MCATRTRGGTMVDHGFDIRKPREFRPKFWIYGAGIAVFGLSAASEGNDDWHWAALVLLIWTACFPLCWGLGRSIANWYRTGHW</sequence>
<evidence type="ECO:0000313" key="2">
    <source>
        <dbReference type="EMBL" id="PIR38163.1"/>
    </source>
</evidence>
<comment type="caution">
    <text evidence="2">The sequence shown here is derived from an EMBL/GenBank/DDBJ whole genome shotgun (WGS) entry which is preliminary data.</text>
</comment>
<keyword evidence="1" id="KW-1133">Transmembrane helix</keyword>
<proteinExistence type="predicted"/>
<feature type="transmembrane region" description="Helical" evidence="1">
    <location>
        <begin position="28"/>
        <end position="44"/>
    </location>
</feature>
<reference evidence="2 3" key="1">
    <citation type="submission" date="2017-09" db="EMBL/GenBank/DDBJ databases">
        <title>Depth-based differentiation of microbial function through sediment-hosted aquifers and enrichment of novel symbionts in the deep terrestrial subsurface.</title>
        <authorList>
            <person name="Probst A.J."/>
            <person name="Ladd B."/>
            <person name="Jarett J.K."/>
            <person name="Geller-Mcgrath D.E."/>
            <person name="Sieber C.M."/>
            <person name="Emerson J.B."/>
            <person name="Anantharaman K."/>
            <person name="Thomas B.C."/>
            <person name="Malmstrom R."/>
            <person name="Stieglmeier M."/>
            <person name="Klingl A."/>
            <person name="Woyke T."/>
            <person name="Ryan C.M."/>
            <person name="Banfield J.F."/>
        </authorList>
    </citation>
    <scope>NUCLEOTIDE SEQUENCE [LARGE SCALE GENOMIC DNA]</scope>
    <source>
        <strain evidence="2">CG10_big_fil_rev_8_21_14_0_10_42_12</strain>
    </source>
</reference>
<dbReference type="EMBL" id="PCXL01000011">
    <property type="protein sequence ID" value="PIR38163.1"/>
    <property type="molecule type" value="Genomic_DNA"/>
</dbReference>
<evidence type="ECO:0000313" key="3">
    <source>
        <dbReference type="Proteomes" id="UP000231333"/>
    </source>
</evidence>